<accession>A0A016S169</accession>
<comment type="caution">
    <text evidence="1">The sequence shown here is derived from an EMBL/GenBank/DDBJ whole genome shotgun (WGS) entry which is preliminary data.</text>
</comment>
<organism evidence="1 2">
    <name type="scientific">Ancylostoma ceylanicum</name>
    <dbReference type="NCBI Taxonomy" id="53326"/>
    <lineage>
        <taxon>Eukaryota</taxon>
        <taxon>Metazoa</taxon>
        <taxon>Ecdysozoa</taxon>
        <taxon>Nematoda</taxon>
        <taxon>Chromadorea</taxon>
        <taxon>Rhabditida</taxon>
        <taxon>Rhabditina</taxon>
        <taxon>Rhabditomorpha</taxon>
        <taxon>Strongyloidea</taxon>
        <taxon>Ancylostomatidae</taxon>
        <taxon>Ancylostomatinae</taxon>
        <taxon>Ancylostoma</taxon>
    </lineage>
</organism>
<dbReference type="Proteomes" id="UP000024635">
    <property type="component" value="Unassembled WGS sequence"/>
</dbReference>
<protein>
    <submittedName>
        <fullName evidence="1">Uncharacterized protein</fullName>
    </submittedName>
</protein>
<name>A0A016S169_9BILA</name>
<proteinExistence type="predicted"/>
<keyword evidence="2" id="KW-1185">Reference proteome</keyword>
<reference evidence="2" key="1">
    <citation type="journal article" date="2015" name="Nat. Genet.">
        <title>The genome and transcriptome of the zoonotic hookworm Ancylostoma ceylanicum identify infection-specific gene families.</title>
        <authorList>
            <person name="Schwarz E.M."/>
            <person name="Hu Y."/>
            <person name="Antoshechkin I."/>
            <person name="Miller M.M."/>
            <person name="Sternberg P.W."/>
            <person name="Aroian R.V."/>
        </authorList>
    </citation>
    <scope>NUCLEOTIDE SEQUENCE</scope>
    <source>
        <strain evidence="2">HY135</strain>
    </source>
</reference>
<evidence type="ECO:0000313" key="2">
    <source>
        <dbReference type="Proteomes" id="UP000024635"/>
    </source>
</evidence>
<evidence type="ECO:0000313" key="1">
    <source>
        <dbReference type="EMBL" id="EYB84246.1"/>
    </source>
</evidence>
<dbReference type="EMBL" id="JARK01001656">
    <property type="protein sequence ID" value="EYB84246.1"/>
    <property type="molecule type" value="Genomic_DNA"/>
</dbReference>
<dbReference type="AlphaFoldDB" id="A0A016S169"/>
<gene>
    <name evidence="1" type="primary">Acey_s0320.g2383</name>
    <name evidence="1" type="ORF">Y032_0320g2383</name>
</gene>
<sequence>MSKRRENPGSPLQRRFHRERRGRAACFLRPWVGHLHRSPLYTFTAAALIPLILVAKLDVLCRHSYKTHMQQGNNKNKQTDRCRLGALFCAFLPDAPIRWFIPPWFSNLQSPLPASCASCWLEPSPRSLDCSFSAAFTLTASSQKTIDFLAKSFLGLGRGSSNSFFRALLQPSLVLS</sequence>